<evidence type="ECO:0000256" key="10">
    <source>
        <dbReference type="ARBA" id="ARBA00023004"/>
    </source>
</evidence>
<comment type="similarity">
    <text evidence="3">Belongs to the TYW1 family.</text>
</comment>
<dbReference type="Pfam" id="PF00258">
    <property type="entry name" value="Flavodoxin_1"/>
    <property type="match status" value="1"/>
</dbReference>
<dbReference type="SFLD" id="SFLDF00284">
    <property type="entry name" value="tRNA_wybutosine-synthesizing"/>
    <property type="match status" value="1"/>
</dbReference>
<dbReference type="AlphaFoldDB" id="A0A2I1GAZ6"/>
<keyword evidence="6" id="KW-0949">S-adenosyl-L-methionine</keyword>
<dbReference type="EMBL" id="LLXI01000278">
    <property type="protein sequence ID" value="PKY43798.1"/>
    <property type="molecule type" value="Genomic_DNA"/>
</dbReference>
<dbReference type="InterPro" id="IPR058240">
    <property type="entry name" value="rSAM_sf"/>
</dbReference>
<reference evidence="21 22" key="1">
    <citation type="submission" date="2015-10" db="EMBL/GenBank/DDBJ databases">
        <title>Genome analyses suggest a sexual origin of heterokaryosis in a supposedly ancient asexual fungus.</title>
        <authorList>
            <person name="Ropars J."/>
            <person name="Sedzielewska K."/>
            <person name="Noel J."/>
            <person name="Charron P."/>
            <person name="Farinelli L."/>
            <person name="Marton T."/>
            <person name="Kruger M."/>
            <person name="Pelin A."/>
            <person name="Brachmann A."/>
            <person name="Corradi N."/>
        </authorList>
    </citation>
    <scope>NUCLEOTIDE SEQUENCE [LARGE SCALE GENOMIC DNA]</scope>
    <source>
        <strain evidence="21 22">A4</strain>
    </source>
</reference>
<evidence type="ECO:0000313" key="21">
    <source>
        <dbReference type="EMBL" id="PKY43798.1"/>
    </source>
</evidence>
<keyword evidence="11" id="KW-0411">Iron-sulfur</keyword>
<comment type="caution">
    <text evidence="21">The sequence shown here is derived from an EMBL/GenBank/DDBJ whole genome shotgun (WGS) entry which is preliminary data.</text>
</comment>
<name>A0A2I1GAZ6_9GLOM</name>
<keyword evidence="18" id="KW-0472">Membrane</keyword>
<dbReference type="PROSITE" id="PS50902">
    <property type="entry name" value="FLAVODOXIN_LIKE"/>
    <property type="match status" value="1"/>
</dbReference>
<evidence type="ECO:0000256" key="3">
    <source>
        <dbReference type="ARBA" id="ARBA00010115"/>
    </source>
</evidence>
<evidence type="ECO:0000256" key="18">
    <source>
        <dbReference type="SAM" id="Phobius"/>
    </source>
</evidence>
<comment type="catalytic activity">
    <reaction evidence="14">
        <text>N(1)-methylguanosine(37) in tRNA(Phe) + pyruvate + S-adenosyl-L-methionine = 4-demethylwyosine(37) in tRNA(Phe) + 5'-deoxyadenosine + L-methionine + CO2 + H2O</text>
        <dbReference type="Rhea" id="RHEA:36347"/>
        <dbReference type="Rhea" id="RHEA-COMP:10164"/>
        <dbReference type="Rhea" id="RHEA-COMP:10165"/>
        <dbReference type="ChEBI" id="CHEBI:15361"/>
        <dbReference type="ChEBI" id="CHEBI:15377"/>
        <dbReference type="ChEBI" id="CHEBI:16526"/>
        <dbReference type="ChEBI" id="CHEBI:17319"/>
        <dbReference type="ChEBI" id="CHEBI:57844"/>
        <dbReference type="ChEBI" id="CHEBI:59789"/>
        <dbReference type="ChEBI" id="CHEBI:64315"/>
        <dbReference type="ChEBI" id="CHEBI:73542"/>
        <dbReference type="EC" id="4.1.3.44"/>
    </reaction>
</comment>
<evidence type="ECO:0000256" key="13">
    <source>
        <dbReference type="ARBA" id="ARBA00025368"/>
    </source>
</evidence>
<sequence length="736" mass="84467">MLLRYFESLYLSYQALFWSCLAVGGIVVFYVTLLNSKKKKKQIIEDNKKIRELSAVNKEKTTGKGLRKRFTRSTKKTSNQTCTNDSGEKSACCGNGGVSDCCKNQLSEETSHIITANKSTKISVKIFYATQTRTAKYFAQQLYQSFTKHSNCECSIMDIVEYETEDFLSESAICIFLISTYNVEGPLDWFYKWLEDTRYDFRVDKQALSKMKFAIFGLGDSAYGDQFCIQPRNIDKWLGQLGAKRLYPLGEGDKNSDQEKNFEAWKKSLVDMLFDPSYALNNVSSNLNYDSYSESDSDSDNNNNSDTEMVDVEDIGALAPKLQAARKSKEKEEFVYKNSNGRPKRTLSEQEVPINEPKEMVTPMLRKSLTKQGYKVVGSHSGVKICRWTKSALRGRGSCYKFCFYGIQSHRCLETTPSLACSNKCVFCWRHHTNPVGKEFVWKVDPPEMIFSECLSNHYKMINEMKGIPGIRADRFQEAFNVRHCALSLVGEPILYPHINEFIKLLHDRHISSFMVCNAQHPSRLRALDKVTQLYVSVDASTKESLKKIDRPLFKDFWERFLECLDILSQKGQRTVYRLTLVKDYNTEEIANYVELVRRGKPDFIEVKGVTYCGFGGASKLTMANVPYHNEVISFVKHLNENLGDTYEIATEHSHSCSILIANTKFKINNKWYTWIDYDKFFELLEKGEHFTSLDYIAPTPSWALFGSPEAGFNPEDQRFYRKSKKINNSVKNGGC</sequence>
<evidence type="ECO:0000313" key="22">
    <source>
        <dbReference type="Proteomes" id="UP000234323"/>
    </source>
</evidence>
<evidence type="ECO:0000256" key="9">
    <source>
        <dbReference type="ARBA" id="ARBA00022741"/>
    </source>
</evidence>
<feature type="domain" description="Radical SAM core" evidence="20">
    <location>
        <begin position="405"/>
        <end position="656"/>
    </location>
</feature>
<protein>
    <recommendedName>
        <fullName evidence="15">S-adenosyl-L-methionine-dependent tRNA 4-demethylwyosine synthase</fullName>
        <ecNumber evidence="4">4.1.3.44</ecNumber>
    </recommendedName>
    <alternativeName>
        <fullName evidence="16">tRNA wybutosine-synthesizing protein 1</fullName>
    </alternativeName>
</protein>
<accession>A0A2I1GAZ6</accession>
<dbReference type="EC" id="4.1.3.44" evidence="4"/>
<organism evidence="21 22">
    <name type="scientific">Rhizophagus irregularis</name>
    <dbReference type="NCBI Taxonomy" id="588596"/>
    <lineage>
        <taxon>Eukaryota</taxon>
        <taxon>Fungi</taxon>
        <taxon>Fungi incertae sedis</taxon>
        <taxon>Mucoromycota</taxon>
        <taxon>Glomeromycotina</taxon>
        <taxon>Glomeromycetes</taxon>
        <taxon>Glomerales</taxon>
        <taxon>Glomeraceae</taxon>
        <taxon>Rhizophagus</taxon>
    </lineage>
</organism>
<dbReference type="GO" id="GO:0051539">
    <property type="term" value="F:4 iron, 4 sulfur cluster binding"/>
    <property type="evidence" value="ECO:0007669"/>
    <property type="project" value="UniProtKB-KW"/>
</dbReference>
<dbReference type="InterPro" id="IPR013785">
    <property type="entry name" value="Aldolase_TIM"/>
</dbReference>
<dbReference type="GO" id="GO:0010181">
    <property type="term" value="F:FMN binding"/>
    <property type="evidence" value="ECO:0007669"/>
    <property type="project" value="InterPro"/>
</dbReference>
<dbReference type="Pfam" id="PF08608">
    <property type="entry name" value="Wyosine_form"/>
    <property type="match status" value="1"/>
</dbReference>
<keyword evidence="7" id="KW-0819">tRNA processing</keyword>
<dbReference type="Gene3D" id="3.20.20.70">
    <property type="entry name" value="Aldolase class I"/>
    <property type="match status" value="1"/>
</dbReference>
<evidence type="ECO:0000256" key="6">
    <source>
        <dbReference type="ARBA" id="ARBA00022691"/>
    </source>
</evidence>
<dbReference type="GO" id="GO:0031591">
    <property type="term" value="P:wybutosine biosynthetic process"/>
    <property type="evidence" value="ECO:0007669"/>
    <property type="project" value="TreeGrafter"/>
</dbReference>
<proteinExistence type="inferred from homology"/>
<feature type="domain" description="Flavodoxin-like" evidence="19">
    <location>
        <begin position="124"/>
        <end position="270"/>
    </location>
</feature>
<evidence type="ECO:0000259" key="20">
    <source>
        <dbReference type="PROSITE" id="PS51918"/>
    </source>
</evidence>
<dbReference type="PRINTS" id="PR00369">
    <property type="entry name" value="FLAVODOXIN"/>
</dbReference>
<dbReference type="GO" id="GO:0046872">
    <property type="term" value="F:metal ion binding"/>
    <property type="evidence" value="ECO:0007669"/>
    <property type="project" value="UniProtKB-KW"/>
</dbReference>
<evidence type="ECO:0000256" key="12">
    <source>
        <dbReference type="ARBA" id="ARBA00023239"/>
    </source>
</evidence>
<dbReference type="SFLD" id="SFLDS00029">
    <property type="entry name" value="Radical_SAM"/>
    <property type="match status" value="1"/>
</dbReference>
<dbReference type="InterPro" id="IPR029039">
    <property type="entry name" value="Flavoprotein-like_sf"/>
</dbReference>
<feature type="transmembrane region" description="Helical" evidence="18">
    <location>
        <begin position="15"/>
        <end position="34"/>
    </location>
</feature>
<evidence type="ECO:0000256" key="1">
    <source>
        <dbReference type="ARBA" id="ARBA00001966"/>
    </source>
</evidence>
<dbReference type="SFLD" id="SFLDG01071">
    <property type="entry name" value="tRNA_wybutosine-synthesizing"/>
    <property type="match status" value="1"/>
</dbReference>
<comment type="function">
    <text evidence="13">Probable component of the wybutosine biosynthesis pathway. Wybutosine is a hyper modified guanosine with a tricyclic base found at the 3'-position adjacent to the anticodon of eukaryotic phenylalanine tRNA. Catalyzes the condensation of N-methylguanine with 2 carbon atoms from pyruvate to form the tricyclic 4-demethylwyosine, an intermediate in wybutosine biosynthesis.</text>
</comment>
<comment type="cofactor">
    <cofactor evidence="1">
        <name>[4Fe-4S] cluster</name>
        <dbReference type="ChEBI" id="CHEBI:49883"/>
    </cofactor>
</comment>
<evidence type="ECO:0000256" key="17">
    <source>
        <dbReference type="SAM" id="MobiDB-lite"/>
    </source>
</evidence>
<dbReference type="GO" id="GO:0102521">
    <property type="term" value="F:tRNA-4-demethylwyosine synthase activity"/>
    <property type="evidence" value="ECO:0007669"/>
    <property type="project" value="UniProtKB-EC"/>
</dbReference>
<evidence type="ECO:0000256" key="15">
    <source>
        <dbReference type="ARBA" id="ARBA00071388"/>
    </source>
</evidence>
<feature type="region of interest" description="Disordered" evidence="17">
    <location>
        <begin position="329"/>
        <end position="351"/>
    </location>
</feature>
<dbReference type="CDD" id="cd01335">
    <property type="entry name" value="Radical_SAM"/>
    <property type="match status" value="1"/>
</dbReference>
<evidence type="ECO:0000256" key="4">
    <source>
        <dbReference type="ARBA" id="ARBA00012821"/>
    </source>
</evidence>
<evidence type="ECO:0000259" key="19">
    <source>
        <dbReference type="PROSITE" id="PS50902"/>
    </source>
</evidence>
<keyword evidence="5" id="KW-0004">4Fe-4S</keyword>
<dbReference type="VEuPathDB" id="FungiDB:RhiirA1_502506"/>
<evidence type="ECO:0000256" key="16">
    <source>
        <dbReference type="ARBA" id="ARBA00077859"/>
    </source>
</evidence>
<dbReference type="InterPro" id="IPR001094">
    <property type="entry name" value="Flavdoxin-like"/>
</dbReference>
<evidence type="ECO:0000256" key="7">
    <source>
        <dbReference type="ARBA" id="ARBA00022694"/>
    </source>
</evidence>
<keyword evidence="18" id="KW-1133">Transmembrane helix</keyword>
<keyword evidence="10" id="KW-0408">Iron</keyword>
<dbReference type="InterPro" id="IPR007197">
    <property type="entry name" value="rSAM"/>
</dbReference>
<dbReference type="SUPFAM" id="SSF102114">
    <property type="entry name" value="Radical SAM enzymes"/>
    <property type="match status" value="1"/>
</dbReference>
<dbReference type="PANTHER" id="PTHR13930:SF0">
    <property type="entry name" value="S-ADENOSYL-L-METHIONINE-DEPENDENT TRNA 4-DEMETHYLWYOSINE SYNTHASE TYW1-RELATED"/>
    <property type="match status" value="1"/>
</dbReference>
<comment type="pathway">
    <text evidence="2">tRNA modification; wybutosine-tRNA(Phe) biosynthesis.</text>
</comment>
<dbReference type="VEuPathDB" id="FungiDB:FUN_006175"/>
<dbReference type="SUPFAM" id="SSF52218">
    <property type="entry name" value="Flavoproteins"/>
    <property type="match status" value="1"/>
</dbReference>
<keyword evidence="12" id="KW-0456">Lyase</keyword>
<keyword evidence="18" id="KW-0812">Transmembrane</keyword>
<dbReference type="VEuPathDB" id="FungiDB:RhiirFUN_009952"/>
<dbReference type="InterPro" id="IPR008254">
    <property type="entry name" value="Flavodoxin/NO_synth"/>
</dbReference>
<dbReference type="UniPathway" id="UPA00375"/>
<gene>
    <name evidence="21" type="ORF">RhiirA4_511303</name>
</gene>
<dbReference type="PANTHER" id="PTHR13930">
    <property type="entry name" value="S-ADENOSYL-L-METHIONINE-DEPENDENT TRNA 4-DEMETHYLWYOSINE SYNTHASE"/>
    <property type="match status" value="1"/>
</dbReference>
<dbReference type="Proteomes" id="UP000234323">
    <property type="component" value="Unassembled WGS sequence"/>
</dbReference>
<keyword evidence="8" id="KW-0479">Metal-binding</keyword>
<dbReference type="PROSITE" id="PS51918">
    <property type="entry name" value="RADICAL_SAM"/>
    <property type="match status" value="1"/>
</dbReference>
<dbReference type="Pfam" id="PF04055">
    <property type="entry name" value="Radical_SAM"/>
    <property type="match status" value="1"/>
</dbReference>
<evidence type="ECO:0000256" key="5">
    <source>
        <dbReference type="ARBA" id="ARBA00022485"/>
    </source>
</evidence>
<evidence type="ECO:0000256" key="2">
    <source>
        <dbReference type="ARBA" id="ARBA00004797"/>
    </source>
</evidence>
<dbReference type="InterPro" id="IPR013917">
    <property type="entry name" value="tRNA_wybutosine-synth"/>
</dbReference>
<dbReference type="InterPro" id="IPR034556">
    <property type="entry name" value="tRNA_wybutosine-synthase"/>
</dbReference>
<keyword evidence="9" id="KW-0547">Nucleotide-binding</keyword>
<evidence type="ECO:0000256" key="8">
    <source>
        <dbReference type="ARBA" id="ARBA00022723"/>
    </source>
</evidence>
<dbReference type="Gene3D" id="3.40.50.360">
    <property type="match status" value="1"/>
</dbReference>
<dbReference type="FunFam" id="3.20.20.70:FF:000196">
    <property type="entry name" value="S-adenosyl-L-methionine-dependent tRNA 4-demethylwyosine synthase"/>
    <property type="match status" value="1"/>
</dbReference>
<keyword evidence="22" id="KW-1185">Reference proteome</keyword>
<evidence type="ECO:0000256" key="14">
    <source>
        <dbReference type="ARBA" id="ARBA00049466"/>
    </source>
</evidence>
<evidence type="ECO:0000256" key="11">
    <source>
        <dbReference type="ARBA" id="ARBA00023014"/>
    </source>
</evidence>